<dbReference type="EMBL" id="KQ947411">
    <property type="protein sequence ID" value="KUJ19243.1"/>
    <property type="molecule type" value="Genomic_DNA"/>
</dbReference>
<accession>A0A194XGE9</accession>
<evidence type="ECO:0000313" key="2">
    <source>
        <dbReference type="Proteomes" id="UP000070700"/>
    </source>
</evidence>
<keyword evidence="2" id="KW-1185">Reference proteome</keyword>
<gene>
    <name evidence="1" type="ORF">LY89DRAFT_581637</name>
</gene>
<dbReference type="AlphaFoldDB" id="A0A194XGE9"/>
<dbReference type="RefSeq" id="XP_018073598.1">
    <property type="nucleotide sequence ID" value="XM_018209121.1"/>
</dbReference>
<dbReference type="KEGG" id="psco:LY89DRAFT_581637"/>
<proteinExistence type="predicted"/>
<name>A0A194XGE9_MOLSC</name>
<organism evidence="1 2">
    <name type="scientific">Mollisia scopiformis</name>
    <name type="common">Conifer needle endophyte fungus</name>
    <name type="synonym">Phialocephala scopiformis</name>
    <dbReference type="NCBI Taxonomy" id="149040"/>
    <lineage>
        <taxon>Eukaryota</taxon>
        <taxon>Fungi</taxon>
        <taxon>Dikarya</taxon>
        <taxon>Ascomycota</taxon>
        <taxon>Pezizomycotina</taxon>
        <taxon>Leotiomycetes</taxon>
        <taxon>Helotiales</taxon>
        <taxon>Mollisiaceae</taxon>
        <taxon>Mollisia</taxon>
    </lineage>
</organism>
<dbReference type="OrthoDB" id="5290671at2759"/>
<dbReference type="Proteomes" id="UP000070700">
    <property type="component" value="Unassembled WGS sequence"/>
</dbReference>
<sequence length="155" mass="17517">MRGYFGIMGSTDCSCNLNGNGEKVHIENKHCLWTPPRTDSPKAEPMWHLNVSILKNQEARGDAPSRSFAFKSMHHLTHAANQLEAAFRDSFEMKKCGVETPDAMGGRVNDGRTENVTIEFDSETSNESWSDFLARLKVLEDEWDHELHPEPISVL</sequence>
<protein>
    <submittedName>
        <fullName evidence="1">Uncharacterized protein</fullName>
    </submittedName>
</protein>
<dbReference type="InParanoid" id="A0A194XGE9"/>
<evidence type="ECO:0000313" key="1">
    <source>
        <dbReference type="EMBL" id="KUJ19243.1"/>
    </source>
</evidence>
<dbReference type="GeneID" id="28818847"/>
<reference evidence="1 2" key="1">
    <citation type="submission" date="2015-10" db="EMBL/GenBank/DDBJ databases">
        <title>Full genome of DAOMC 229536 Phialocephala scopiformis, a fungal endophyte of spruce producing the potent anti-insectan compound rugulosin.</title>
        <authorList>
            <consortium name="DOE Joint Genome Institute"/>
            <person name="Walker A.K."/>
            <person name="Frasz S.L."/>
            <person name="Seifert K.A."/>
            <person name="Miller J.D."/>
            <person name="Mondo S.J."/>
            <person name="Labutti K."/>
            <person name="Lipzen A."/>
            <person name="Dockter R."/>
            <person name="Kennedy M."/>
            <person name="Grigoriev I.V."/>
            <person name="Spatafora J.W."/>
        </authorList>
    </citation>
    <scope>NUCLEOTIDE SEQUENCE [LARGE SCALE GENOMIC DNA]</scope>
    <source>
        <strain evidence="1 2">CBS 120377</strain>
    </source>
</reference>